<feature type="domain" description="AMP-dependent synthetase/ligase" evidence="1">
    <location>
        <begin position="3"/>
        <end position="93"/>
    </location>
</feature>
<protein>
    <submittedName>
        <fullName evidence="2">Luciferin 4-monooxygenase</fullName>
    </submittedName>
</protein>
<proteinExistence type="predicted"/>
<sequence>MMANHPASSPKKFQYLETIVNGAAPLSETDAERFFTKSERKLDFRQGYGLTETSPVVALTPRGMDNYGCVGYPIPSTNLKIVNNEMKTLGANEVRYFIK</sequence>
<dbReference type="Gene3D" id="3.40.50.980">
    <property type="match status" value="1"/>
</dbReference>
<gene>
    <name evidence="2" type="ORF">RR46_00046</name>
</gene>
<dbReference type="EMBL" id="LADI01013716">
    <property type="protein sequence ID" value="KPJ20772.1"/>
    <property type="molecule type" value="Genomic_DNA"/>
</dbReference>
<dbReference type="Gene3D" id="2.30.38.10">
    <property type="entry name" value="Luciferase, Domain 3"/>
    <property type="match status" value="1"/>
</dbReference>
<dbReference type="InterPro" id="IPR000873">
    <property type="entry name" value="AMP-dep_synth/lig_dom"/>
</dbReference>
<keyword evidence="2" id="KW-0503">Monooxygenase</keyword>
<dbReference type="Pfam" id="PF00501">
    <property type="entry name" value="AMP-binding"/>
    <property type="match status" value="1"/>
</dbReference>
<evidence type="ECO:0000259" key="1">
    <source>
        <dbReference type="Pfam" id="PF00501"/>
    </source>
</evidence>
<accession>A0A0N0PFE2</accession>
<keyword evidence="2" id="KW-0560">Oxidoreductase</keyword>
<keyword evidence="3" id="KW-1185">Reference proteome</keyword>
<dbReference type="Proteomes" id="UP000053268">
    <property type="component" value="Unassembled WGS sequence"/>
</dbReference>
<reference evidence="2 3" key="1">
    <citation type="journal article" date="2015" name="Nat. Commun.">
        <title>Outbred genome sequencing and CRISPR/Cas9 gene editing in butterflies.</title>
        <authorList>
            <person name="Li X."/>
            <person name="Fan D."/>
            <person name="Zhang W."/>
            <person name="Liu G."/>
            <person name="Zhang L."/>
            <person name="Zhao L."/>
            <person name="Fang X."/>
            <person name="Chen L."/>
            <person name="Dong Y."/>
            <person name="Chen Y."/>
            <person name="Ding Y."/>
            <person name="Zhao R."/>
            <person name="Feng M."/>
            <person name="Zhu Y."/>
            <person name="Feng Y."/>
            <person name="Jiang X."/>
            <person name="Zhu D."/>
            <person name="Xiang H."/>
            <person name="Feng X."/>
            <person name="Li S."/>
            <person name="Wang J."/>
            <person name="Zhang G."/>
            <person name="Kronforst M.R."/>
            <person name="Wang W."/>
        </authorList>
    </citation>
    <scope>NUCLEOTIDE SEQUENCE [LARGE SCALE GENOMIC DNA]</scope>
    <source>
        <strain evidence="2">Ya'a_city_454_Px</strain>
        <tissue evidence="2">Whole body</tissue>
    </source>
</reference>
<evidence type="ECO:0000313" key="3">
    <source>
        <dbReference type="Proteomes" id="UP000053268"/>
    </source>
</evidence>
<dbReference type="AlphaFoldDB" id="A0A0N0PFE2"/>
<evidence type="ECO:0000313" key="2">
    <source>
        <dbReference type="EMBL" id="KPJ20772.1"/>
    </source>
</evidence>
<dbReference type="GO" id="GO:0004497">
    <property type="term" value="F:monooxygenase activity"/>
    <property type="evidence" value="ECO:0007669"/>
    <property type="project" value="UniProtKB-KW"/>
</dbReference>
<comment type="caution">
    <text evidence="2">The sequence shown here is derived from an EMBL/GenBank/DDBJ whole genome shotgun (WGS) entry which is preliminary data.</text>
</comment>
<organism evidence="2 3">
    <name type="scientific">Papilio xuthus</name>
    <name type="common">Asian swallowtail butterfly</name>
    <dbReference type="NCBI Taxonomy" id="66420"/>
    <lineage>
        <taxon>Eukaryota</taxon>
        <taxon>Metazoa</taxon>
        <taxon>Ecdysozoa</taxon>
        <taxon>Arthropoda</taxon>
        <taxon>Hexapoda</taxon>
        <taxon>Insecta</taxon>
        <taxon>Pterygota</taxon>
        <taxon>Neoptera</taxon>
        <taxon>Endopterygota</taxon>
        <taxon>Lepidoptera</taxon>
        <taxon>Glossata</taxon>
        <taxon>Ditrysia</taxon>
        <taxon>Papilionoidea</taxon>
        <taxon>Papilionidae</taxon>
        <taxon>Papilioninae</taxon>
        <taxon>Papilio</taxon>
    </lineage>
</organism>
<dbReference type="SUPFAM" id="SSF56801">
    <property type="entry name" value="Acetyl-CoA synthetase-like"/>
    <property type="match status" value="1"/>
</dbReference>
<dbReference type="STRING" id="66420.A0A0N0PFE2"/>
<name>A0A0N0PFE2_PAPXU</name>